<keyword evidence="1" id="KW-1133">Transmembrane helix</keyword>
<dbReference type="AlphaFoldDB" id="A0A8T5Z804"/>
<dbReference type="EMBL" id="WTQT01000016">
    <property type="protein sequence ID" value="MWR36983.1"/>
    <property type="molecule type" value="Genomic_DNA"/>
</dbReference>
<dbReference type="InterPro" id="IPR047839">
    <property type="entry name" value="YoaK-like"/>
</dbReference>
<name>A0A8T5Z804_ECOLX</name>
<comment type="caution">
    <text evidence="2">The sequence shown here is derived from an EMBL/GenBank/DDBJ whole genome shotgun (WGS) entry which is preliminary data.</text>
</comment>
<dbReference type="NCBIfam" id="NF033821">
    <property type="entry name" value="YoaK"/>
    <property type="match status" value="1"/>
</dbReference>
<accession>A0A8T5Z804</accession>
<organism evidence="2 3">
    <name type="scientific">Escherichia coli</name>
    <dbReference type="NCBI Taxonomy" id="562"/>
    <lineage>
        <taxon>Bacteria</taxon>
        <taxon>Pseudomonadati</taxon>
        <taxon>Pseudomonadota</taxon>
        <taxon>Gammaproteobacteria</taxon>
        <taxon>Enterobacterales</taxon>
        <taxon>Enterobacteriaceae</taxon>
        <taxon>Escherichia</taxon>
    </lineage>
</organism>
<sequence length="32" mass="3606">MRIGIVFPILVFIVAMEFMAWFIIDGYATPSG</sequence>
<evidence type="ECO:0000313" key="2">
    <source>
        <dbReference type="EMBL" id="MWR36983.1"/>
    </source>
</evidence>
<reference evidence="2 3" key="1">
    <citation type="submission" date="2019-12" db="EMBL/GenBank/DDBJ databases">
        <title>Enteriobacteria Tanzani isolates_8377-8380.</title>
        <authorList>
            <person name="Subbiah M."/>
            <person name="Call D."/>
        </authorList>
    </citation>
    <scope>NUCLEOTIDE SEQUENCE [LARGE SCALE GENOMIC DNA]</scope>
    <source>
        <strain evidence="2 3">8379wE2</strain>
    </source>
</reference>
<evidence type="ECO:0000256" key="1">
    <source>
        <dbReference type="SAM" id="Phobius"/>
    </source>
</evidence>
<dbReference type="Proteomes" id="UP000460875">
    <property type="component" value="Unassembled WGS sequence"/>
</dbReference>
<keyword evidence="1" id="KW-0812">Transmembrane</keyword>
<keyword evidence="1" id="KW-0472">Membrane</keyword>
<evidence type="ECO:0000313" key="3">
    <source>
        <dbReference type="Proteomes" id="UP000460875"/>
    </source>
</evidence>
<proteinExistence type="predicted"/>
<feature type="transmembrane region" description="Helical" evidence="1">
    <location>
        <begin position="5"/>
        <end position="24"/>
    </location>
</feature>
<gene>
    <name evidence="2" type="primary">yoaK</name>
    <name evidence="2" type="ORF">GP975_02470</name>
</gene>
<protein>
    <submittedName>
        <fullName evidence="2">YoaK family small membrane protein</fullName>
    </submittedName>
</protein>